<protein>
    <recommendedName>
        <fullName evidence="9">Major facilitator superfamily (MFS) profile domain-containing protein</fullName>
    </recommendedName>
</protein>
<feature type="transmembrane region" description="Helical" evidence="8">
    <location>
        <begin position="291"/>
        <end position="308"/>
    </location>
</feature>
<feature type="transmembrane region" description="Helical" evidence="8">
    <location>
        <begin position="143"/>
        <end position="166"/>
    </location>
</feature>
<comment type="function">
    <text evidence="1">Resistance to tetracycline by an active tetracycline efflux. This is an energy-dependent process that decreases the accumulation of the antibiotic in whole cells. This protein functions as a metal-tetracycline/H(+) antiporter.</text>
</comment>
<feature type="transmembrane region" description="Helical" evidence="8">
    <location>
        <begin position="314"/>
        <end position="332"/>
    </location>
</feature>
<keyword evidence="6 8" id="KW-1133">Transmembrane helix</keyword>
<evidence type="ECO:0000313" key="10">
    <source>
        <dbReference type="EMBL" id="KEO91310.1"/>
    </source>
</evidence>
<evidence type="ECO:0000256" key="1">
    <source>
        <dbReference type="ARBA" id="ARBA00003279"/>
    </source>
</evidence>
<keyword evidence="5 8" id="KW-0812">Transmembrane</keyword>
<dbReference type="InterPro" id="IPR011701">
    <property type="entry name" value="MFS"/>
</dbReference>
<evidence type="ECO:0000256" key="5">
    <source>
        <dbReference type="ARBA" id="ARBA00022692"/>
    </source>
</evidence>
<keyword evidence="4" id="KW-0813">Transport</keyword>
<evidence type="ECO:0000256" key="2">
    <source>
        <dbReference type="ARBA" id="ARBA00004141"/>
    </source>
</evidence>
<feature type="transmembrane region" description="Helical" evidence="8">
    <location>
        <begin position="86"/>
        <end position="105"/>
    </location>
</feature>
<accession>A0A074MEW8</accession>
<dbReference type="Gene3D" id="1.20.1250.20">
    <property type="entry name" value="MFS general substrate transporter like domains"/>
    <property type="match status" value="1"/>
</dbReference>
<evidence type="ECO:0000256" key="6">
    <source>
        <dbReference type="ARBA" id="ARBA00022989"/>
    </source>
</evidence>
<dbReference type="InterPro" id="IPR020846">
    <property type="entry name" value="MFS_dom"/>
</dbReference>
<comment type="subcellular location">
    <subcellularLocation>
        <location evidence="2">Membrane</location>
        <topology evidence="2">Multi-pass membrane protein</topology>
    </subcellularLocation>
</comment>
<dbReference type="Proteomes" id="UP000027647">
    <property type="component" value="Unassembled WGS sequence"/>
</dbReference>
<dbReference type="PANTHER" id="PTHR23504">
    <property type="entry name" value="MAJOR FACILITATOR SUPERFAMILY DOMAIN-CONTAINING PROTEIN 10"/>
    <property type="match status" value="1"/>
</dbReference>
<dbReference type="PANTHER" id="PTHR23504:SF15">
    <property type="entry name" value="MAJOR FACILITATOR SUPERFAMILY (MFS) PROFILE DOMAIN-CONTAINING PROTEIN"/>
    <property type="match status" value="1"/>
</dbReference>
<evidence type="ECO:0000256" key="7">
    <source>
        <dbReference type="ARBA" id="ARBA00023136"/>
    </source>
</evidence>
<feature type="transmembrane region" description="Helical" evidence="8">
    <location>
        <begin position="55"/>
        <end position="74"/>
    </location>
</feature>
<dbReference type="GO" id="GO:0022857">
    <property type="term" value="F:transmembrane transporter activity"/>
    <property type="evidence" value="ECO:0007669"/>
    <property type="project" value="InterPro"/>
</dbReference>
<keyword evidence="7 8" id="KW-0472">Membrane</keyword>
<dbReference type="PROSITE" id="PS50850">
    <property type="entry name" value="MFS"/>
    <property type="match status" value="1"/>
</dbReference>
<feature type="transmembrane region" description="Helical" evidence="8">
    <location>
        <begin position="12"/>
        <end position="35"/>
    </location>
</feature>
<feature type="transmembrane region" description="Helical" evidence="8">
    <location>
        <begin position="221"/>
        <end position="238"/>
    </location>
</feature>
<feature type="transmembrane region" description="Helical" evidence="8">
    <location>
        <begin position="172"/>
        <end position="192"/>
    </location>
</feature>
<comment type="similarity">
    <text evidence="3">Belongs to the major facilitator superfamily. TCR/Tet family.</text>
</comment>
<name>A0A074MEW8_ERYLO</name>
<dbReference type="InterPro" id="IPR036259">
    <property type="entry name" value="MFS_trans_sf"/>
</dbReference>
<proteinExistence type="inferred from homology"/>
<evidence type="ECO:0000313" key="11">
    <source>
        <dbReference type="Proteomes" id="UP000027647"/>
    </source>
</evidence>
<reference evidence="10 11" key="1">
    <citation type="submission" date="2014-04" db="EMBL/GenBank/DDBJ databases">
        <title>A comprehensive comparison of genomes of Erythrobacter spp. strains.</title>
        <authorList>
            <person name="Zheng Q."/>
        </authorList>
    </citation>
    <scope>NUCLEOTIDE SEQUENCE [LARGE SCALE GENOMIC DNA]</scope>
    <source>
        <strain evidence="10 11">DSM 6997</strain>
    </source>
</reference>
<dbReference type="STRING" id="1044.EH31_01210"/>
<dbReference type="eggNOG" id="COG2814">
    <property type="taxonomic scope" value="Bacteria"/>
</dbReference>
<gene>
    <name evidence="10" type="ORF">EH31_01210</name>
</gene>
<dbReference type="AlphaFoldDB" id="A0A074MEW8"/>
<dbReference type="EMBL" id="JMIW01000001">
    <property type="protein sequence ID" value="KEO91310.1"/>
    <property type="molecule type" value="Genomic_DNA"/>
</dbReference>
<feature type="transmembrane region" description="Helical" evidence="8">
    <location>
        <begin position="258"/>
        <end position="279"/>
    </location>
</feature>
<organism evidence="10 11">
    <name type="scientific">Erythrobacter longus</name>
    <dbReference type="NCBI Taxonomy" id="1044"/>
    <lineage>
        <taxon>Bacteria</taxon>
        <taxon>Pseudomonadati</taxon>
        <taxon>Pseudomonadota</taxon>
        <taxon>Alphaproteobacteria</taxon>
        <taxon>Sphingomonadales</taxon>
        <taxon>Erythrobacteraceae</taxon>
        <taxon>Erythrobacter/Porphyrobacter group</taxon>
        <taxon>Erythrobacter</taxon>
    </lineage>
</organism>
<keyword evidence="11" id="KW-1185">Reference proteome</keyword>
<evidence type="ECO:0000256" key="3">
    <source>
        <dbReference type="ARBA" id="ARBA00007520"/>
    </source>
</evidence>
<feature type="transmembrane region" description="Helical" evidence="8">
    <location>
        <begin position="111"/>
        <end position="131"/>
    </location>
</feature>
<dbReference type="GO" id="GO:0016020">
    <property type="term" value="C:membrane"/>
    <property type="evidence" value="ECO:0007669"/>
    <property type="project" value="UniProtKB-SubCell"/>
</dbReference>
<sequence>MSETSAPLAKATPATLFIVALIVFIDMLGIGLIIPVLPGLLEQVTGLGLDETAKIGGWLLFAYAMMQFVFAPIIGGLSDRFGRRPVLLATLFMLGIDYAIMAWAPTLFWLFIGRILSGIMGASWAASNSCIADVAGPETRGKYFGIMGAAGAAGFVIGPGLGGLLGTVDVRFPFVAASVLAITGAIAGFWLLKETLPKDRRRAFSIKRANPLGTLIQMRQGPLVVGFLAVIFFSQLGAQSHQTVWAYHTELLFDWNALQIGLSVALFGVMLVVVQGGVTGKVIERIGPARTILLGFALSLPANLFFAFAPAGYFMIIGIVIGAIGGMTFPAMQQMMSAKISEDAQGELQGAIASTMSITAIIGPLIMTNAFSTFADAEGLFFPGAPYFIAFLCGATAMAIALWNIKRSGGWKVQAA</sequence>
<evidence type="ECO:0000259" key="9">
    <source>
        <dbReference type="PROSITE" id="PS50850"/>
    </source>
</evidence>
<dbReference type="PRINTS" id="PR01035">
    <property type="entry name" value="TCRTETA"/>
</dbReference>
<dbReference type="SUPFAM" id="SSF103473">
    <property type="entry name" value="MFS general substrate transporter"/>
    <property type="match status" value="1"/>
</dbReference>
<feature type="domain" description="Major facilitator superfamily (MFS) profile" evidence="9">
    <location>
        <begin position="15"/>
        <end position="408"/>
    </location>
</feature>
<dbReference type="Pfam" id="PF07690">
    <property type="entry name" value="MFS_1"/>
    <property type="match status" value="1"/>
</dbReference>
<dbReference type="RefSeq" id="WP_051698840.1">
    <property type="nucleotide sequence ID" value="NZ_JMIW01000001.1"/>
</dbReference>
<comment type="caution">
    <text evidence="10">The sequence shown here is derived from an EMBL/GenBank/DDBJ whole genome shotgun (WGS) entry which is preliminary data.</text>
</comment>
<dbReference type="InterPro" id="IPR005829">
    <property type="entry name" value="Sugar_transporter_CS"/>
</dbReference>
<dbReference type="CDD" id="cd17388">
    <property type="entry name" value="MFS_TetA"/>
    <property type="match status" value="1"/>
</dbReference>
<evidence type="ECO:0000256" key="8">
    <source>
        <dbReference type="SAM" id="Phobius"/>
    </source>
</evidence>
<dbReference type="OrthoDB" id="9764259at2"/>
<dbReference type="InterPro" id="IPR001958">
    <property type="entry name" value="Tet-R_TetA/multi-R_MdtG-like"/>
</dbReference>
<feature type="transmembrane region" description="Helical" evidence="8">
    <location>
        <begin position="387"/>
        <end position="405"/>
    </location>
</feature>
<feature type="transmembrane region" description="Helical" evidence="8">
    <location>
        <begin position="352"/>
        <end position="375"/>
    </location>
</feature>
<dbReference type="PROSITE" id="PS00216">
    <property type="entry name" value="SUGAR_TRANSPORT_1"/>
    <property type="match status" value="1"/>
</dbReference>
<evidence type="ECO:0000256" key="4">
    <source>
        <dbReference type="ARBA" id="ARBA00022448"/>
    </source>
</evidence>